<feature type="transmembrane region" description="Helical" evidence="1">
    <location>
        <begin position="227"/>
        <end position="247"/>
    </location>
</feature>
<dbReference type="STRING" id="1324314.BVG16_20695"/>
<feature type="transmembrane region" description="Helical" evidence="1">
    <location>
        <begin position="333"/>
        <end position="352"/>
    </location>
</feature>
<feature type="transmembrane region" description="Helical" evidence="1">
    <location>
        <begin position="432"/>
        <end position="454"/>
    </location>
</feature>
<keyword evidence="1" id="KW-1133">Transmembrane helix</keyword>
<dbReference type="InterPro" id="IPR019286">
    <property type="entry name" value="DUF2339_TM"/>
</dbReference>
<sequence>MFQRYQKHWPSLLGAMFVFIALITLLKYSLDVKFLTDTMKIGAGLLAGAGFVLAGLRFVLKSNSLISELFTGLGVALLYMTCSFAGIYYSLWDPMVVLLSMIAVTAGTCVYAIRFHSRLIMSIGLVGGLLSPIMMQPETDQVFSLFLYLLVMNAAFFYISVLKSWFELRLIGFIGTWFLYTVYFILFQHHVDVFWSKPFRYALAAYAFYVIALFYTSYKNRMRFDGLNLYLGISNAVIFGLWALGLITPFVSFAVPLFFMGAIYVGSAWWVYRLLHVWSASVVTKLTCGTLLMMIALTQFGKGYAYKPLISVYLWVFIAAVILIIAKWCAVEILKGVSVALWGCVGLYWYVVTWNTPRGEWFGVFIPFFNWGAVAWIVIAVLGFYMSLHVDFRKLTQSSNVMISNVLSLLSHLVVGGLLTVQVQSLFEEYDWHGLVLTLSISWSVYSLLLFLWGAYSKQRIFRIFGTVVLCLVAGKTILFDLAEEATIYKVIVFLVLGAICFTISYINSIWKSPSMQQKEGEDMEVKEGQ</sequence>
<reference evidence="2 3" key="1">
    <citation type="submission" date="2017-01" db="EMBL/GenBank/DDBJ databases">
        <title>Genome analysis of Paenibacillus selenitrireducens ES3-24.</title>
        <authorList>
            <person name="Xu D."/>
            <person name="Yao R."/>
            <person name="Zheng S."/>
        </authorList>
    </citation>
    <scope>NUCLEOTIDE SEQUENCE [LARGE SCALE GENOMIC DNA]</scope>
    <source>
        <strain evidence="2 3">ES3-24</strain>
    </source>
</reference>
<feature type="transmembrane region" description="Helical" evidence="1">
    <location>
        <begin position="69"/>
        <end position="89"/>
    </location>
</feature>
<evidence type="ECO:0000313" key="2">
    <source>
        <dbReference type="EMBL" id="OPA75750.1"/>
    </source>
</evidence>
<keyword evidence="3" id="KW-1185">Reference proteome</keyword>
<feature type="transmembrane region" description="Helical" evidence="1">
    <location>
        <begin position="198"/>
        <end position="215"/>
    </location>
</feature>
<protein>
    <recommendedName>
        <fullName evidence="4">DUF2339 domain-containing protein</fullName>
    </recommendedName>
</protein>
<dbReference type="RefSeq" id="WP_078501082.1">
    <property type="nucleotide sequence ID" value="NZ_MSZX01000008.1"/>
</dbReference>
<feature type="transmembrane region" description="Helical" evidence="1">
    <location>
        <begin position="400"/>
        <end position="420"/>
    </location>
</feature>
<feature type="transmembrane region" description="Helical" evidence="1">
    <location>
        <begin position="168"/>
        <end position="186"/>
    </location>
</feature>
<gene>
    <name evidence="2" type="ORF">BVG16_20695</name>
</gene>
<dbReference type="EMBL" id="MSZX01000008">
    <property type="protein sequence ID" value="OPA75750.1"/>
    <property type="molecule type" value="Genomic_DNA"/>
</dbReference>
<dbReference type="Pfam" id="PF10101">
    <property type="entry name" value="DUF2339"/>
    <property type="match status" value="1"/>
</dbReference>
<feature type="transmembrane region" description="Helical" evidence="1">
    <location>
        <begin position="253"/>
        <end position="275"/>
    </location>
</feature>
<feature type="transmembrane region" description="Helical" evidence="1">
    <location>
        <begin position="364"/>
        <end position="388"/>
    </location>
</feature>
<dbReference type="Proteomes" id="UP000190188">
    <property type="component" value="Unassembled WGS sequence"/>
</dbReference>
<dbReference type="AlphaFoldDB" id="A0A1T2X7A6"/>
<feature type="transmembrane region" description="Helical" evidence="1">
    <location>
        <begin position="119"/>
        <end position="136"/>
    </location>
</feature>
<organism evidence="2 3">
    <name type="scientific">Paenibacillus selenitireducens</name>
    <dbReference type="NCBI Taxonomy" id="1324314"/>
    <lineage>
        <taxon>Bacteria</taxon>
        <taxon>Bacillati</taxon>
        <taxon>Bacillota</taxon>
        <taxon>Bacilli</taxon>
        <taxon>Bacillales</taxon>
        <taxon>Paenibacillaceae</taxon>
        <taxon>Paenibacillus</taxon>
    </lineage>
</organism>
<feature type="transmembrane region" description="Helical" evidence="1">
    <location>
        <begin position="12"/>
        <end position="29"/>
    </location>
</feature>
<dbReference type="PANTHER" id="PTHR38434">
    <property type="entry name" value="BLL2549 PROTEIN"/>
    <property type="match status" value="1"/>
</dbReference>
<evidence type="ECO:0000313" key="3">
    <source>
        <dbReference type="Proteomes" id="UP000190188"/>
    </source>
</evidence>
<proteinExistence type="predicted"/>
<evidence type="ECO:0000256" key="1">
    <source>
        <dbReference type="SAM" id="Phobius"/>
    </source>
</evidence>
<name>A0A1T2X7A6_9BACL</name>
<accession>A0A1T2X7A6</accession>
<dbReference type="PANTHER" id="PTHR38434:SF1">
    <property type="entry name" value="BLL2549 PROTEIN"/>
    <property type="match status" value="1"/>
</dbReference>
<evidence type="ECO:0008006" key="4">
    <source>
        <dbReference type="Google" id="ProtNLM"/>
    </source>
</evidence>
<feature type="transmembrane region" description="Helical" evidence="1">
    <location>
        <begin position="41"/>
        <end position="60"/>
    </location>
</feature>
<feature type="transmembrane region" description="Helical" evidence="1">
    <location>
        <begin position="142"/>
        <end position="161"/>
    </location>
</feature>
<feature type="transmembrane region" description="Helical" evidence="1">
    <location>
        <begin position="95"/>
        <end position="112"/>
    </location>
</feature>
<feature type="transmembrane region" description="Helical" evidence="1">
    <location>
        <begin position="306"/>
        <end position="326"/>
    </location>
</feature>
<dbReference type="OrthoDB" id="2508881at2"/>
<feature type="transmembrane region" description="Helical" evidence="1">
    <location>
        <begin position="461"/>
        <end position="480"/>
    </location>
</feature>
<keyword evidence="1" id="KW-0812">Transmembrane</keyword>
<comment type="caution">
    <text evidence="2">The sequence shown here is derived from an EMBL/GenBank/DDBJ whole genome shotgun (WGS) entry which is preliminary data.</text>
</comment>
<feature type="transmembrane region" description="Helical" evidence="1">
    <location>
        <begin position="486"/>
        <end position="507"/>
    </location>
</feature>
<feature type="transmembrane region" description="Helical" evidence="1">
    <location>
        <begin position="282"/>
        <end position="300"/>
    </location>
</feature>
<keyword evidence="1" id="KW-0472">Membrane</keyword>